<gene>
    <name evidence="1" type="ORF">KUV50_14670</name>
</gene>
<accession>A0A953HWD8</accession>
<protein>
    <submittedName>
        <fullName evidence="1">Uncharacterized protein</fullName>
    </submittedName>
</protein>
<keyword evidence="2" id="KW-1185">Reference proteome</keyword>
<dbReference type="RefSeq" id="WP_222580929.1">
    <property type="nucleotide sequence ID" value="NZ_JAHVHU010000014.1"/>
</dbReference>
<dbReference type="EMBL" id="JAHVHU010000014">
    <property type="protein sequence ID" value="MBY5959391.1"/>
    <property type="molecule type" value="Genomic_DNA"/>
</dbReference>
<comment type="caution">
    <text evidence="1">The sequence shown here is derived from an EMBL/GenBank/DDBJ whole genome shotgun (WGS) entry which is preliminary data.</text>
</comment>
<sequence>MNRRKFIKMTSAGSLAIAAGPAVWSIHASDWEERPCPFETYRKGRTMVPIVKVTPDDGYYIHTFYDECPWSPDGRYLLVTRLPYQKKKPRWGDTAEICLIDLSGQTIRKIYETRAWSFQLGANAQWSDVSSRYVYINDLINNVPVCVRIDITSGKILAYAGPKYDISPNGQWVAGPNLNYVNITQYGYSLPDPPSGIPHQLKKSQMDTEGLWLTDLQTNEKKLLASMNDLYRQCIPEDQNFYKDGVYYAFHTKFNSQSSRIMQVFRCLFNGEGRHASLFTLDTDGNNIVQCLSRNKWNQKAELGGSGNHPNWHPDGDHIIMNTIPTWQGYKNMRFSMFKHDGSEFQVLSEKHLGSGHPRVDPQTKYLIADAYRKQTYVTKNDEIPIRFIDLASDREYTLCTISNDVGNKGKMYSDEGGSQFKLDPHPTWNRNYSEVCFNGAPEGKRQVFIADIASIVN</sequence>
<dbReference type="Gene3D" id="2.120.10.30">
    <property type="entry name" value="TolB, C-terminal domain"/>
    <property type="match status" value="1"/>
</dbReference>
<dbReference type="InterPro" id="IPR011042">
    <property type="entry name" value="6-blade_b-propeller_TolB-like"/>
</dbReference>
<dbReference type="AlphaFoldDB" id="A0A953HWD8"/>
<dbReference type="Gene3D" id="2.130.10.10">
    <property type="entry name" value="YVTN repeat-like/Quinoprotein amine dehydrogenase"/>
    <property type="match status" value="1"/>
</dbReference>
<proteinExistence type="predicted"/>
<evidence type="ECO:0000313" key="1">
    <source>
        <dbReference type="EMBL" id="MBY5959391.1"/>
    </source>
</evidence>
<dbReference type="Proteomes" id="UP000753961">
    <property type="component" value="Unassembled WGS sequence"/>
</dbReference>
<organism evidence="1 2">
    <name type="scientific">Membranihabitans marinus</name>
    <dbReference type="NCBI Taxonomy" id="1227546"/>
    <lineage>
        <taxon>Bacteria</taxon>
        <taxon>Pseudomonadati</taxon>
        <taxon>Bacteroidota</taxon>
        <taxon>Saprospiria</taxon>
        <taxon>Saprospirales</taxon>
        <taxon>Saprospiraceae</taxon>
        <taxon>Membranihabitans</taxon>
    </lineage>
</organism>
<name>A0A953HWD8_9BACT</name>
<dbReference type="SUPFAM" id="SSF82171">
    <property type="entry name" value="DPP6 N-terminal domain-like"/>
    <property type="match status" value="1"/>
</dbReference>
<reference evidence="1" key="1">
    <citation type="submission" date="2021-06" db="EMBL/GenBank/DDBJ databases">
        <title>44 bacteria genomes isolated from Dapeng, Shenzhen.</title>
        <authorList>
            <person name="Zheng W."/>
            <person name="Yu S."/>
            <person name="Huang Y."/>
        </authorList>
    </citation>
    <scope>NUCLEOTIDE SEQUENCE</scope>
    <source>
        <strain evidence="1">DP5N28-2</strain>
    </source>
</reference>
<evidence type="ECO:0000313" key="2">
    <source>
        <dbReference type="Proteomes" id="UP000753961"/>
    </source>
</evidence>
<dbReference type="InterPro" id="IPR015943">
    <property type="entry name" value="WD40/YVTN_repeat-like_dom_sf"/>
</dbReference>